<evidence type="ECO:0000256" key="6">
    <source>
        <dbReference type="ARBA" id="ARBA00022692"/>
    </source>
</evidence>
<feature type="transmembrane region" description="Helical" evidence="9">
    <location>
        <begin position="7"/>
        <end position="27"/>
    </location>
</feature>
<comment type="function">
    <text evidence="9">Converts cobyric acid to cobinamide by the addition of aminopropanol on the F carboxylic group.</text>
</comment>
<evidence type="ECO:0000256" key="9">
    <source>
        <dbReference type="HAMAP-Rule" id="MF_00024"/>
    </source>
</evidence>
<dbReference type="Pfam" id="PF03186">
    <property type="entry name" value="CobD_Cbib"/>
    <property type="match status" value="1"/>
</dbReference>
<evidence type="ECO:0000313" key="10">
    <source>
        <dbReference type="EMBL" id="PKU21743.1"/>
    </source>
</evidence>
<proteinExistence type="inferred from homology"/>
<sequence length="330" mass="35607">MFPLYAAGGPIDPLMILVAALIIDAIIGDPPWLWRLIPHPVAMIGSLIHFLEQKLNRDKRSPLDRRLRGALVAAGMTLAAAGLGYCVSDLRRDWHWGWAVEAVLIWTLVAQRSLFGHVAAVARAVDRGGLEEGRRAVAKIVGRDPETLDEFGVARAAIESCAENFADAVVAPVFWYVLFGFPGLLAYKTVNTMDSMIGHRSEQYRDFGMVAARLDDAMNLLPARLAGIMLALAAAFVPKGHPVAALKVMLSDHGHHRSPNSGWPEAAMAGGLDLSLAGPRRYPGYVAQEQWIGDGRARATTSDIRRALLVMAVACLLNVGAVILLVVAQG</sequence>
<evidence type="ECO:0000256" key="8">
    <source>
        <dbReference type="ARBA" id="ARBA00023136"/>
    </source>
</evidence>
<dbReference type="InterPro" id="IPR004485">
    <property type="entry name" value="Cobalamin_biosynth_CobD/CbiB"/>
</dbReference>
<feature type="transmembrane region" description="Helical" evidence="9">
    <location>
        <begin position="33"/>
        <end position="51"/>
    </location>
</feature>
<evidence type="ECO:0000256" key="5">
    <source>
        <dbReference type="ARBA" id="ARBA00022573"/>
    </source>
</evidence>
<name>A0A2N3PMY2_9PROT</name>
<comment type="pathway">
    <text evidence="2 9">Cofactor biosynthesis; adenosylcobalamin biosynthesis.</text>
</comment>
<dbReference type="GO" id="GO:0015420">
    <property type="term" value="F:ABC-type vitamin B12 transporter activity"/>
    <property type="evidence" value="ECO:0007669"/>
    <property type="project" value="UniProtKB-UniRule"/>
</dbReference>
<evidence type="ECO:0000256" key="2">
    <source>
        <dbReference type="ARBA" id="ARBA00004953"/>
    </source>
</evidence>
<dbReference type="EMBL" id="PIUM01000045">
    <property type="protein sequence ID" value="PKU21743.1"/>
    <property type="molecule type" value="Genomic_DNA"/>
</dbReference>
<keyword evidence="7 9" id="KW-1133">Transmembrane helix</keyword>
<accession>A0A2N3PMY2</accession>
<dbReference type="RefSeq" id="WP_101253426.1">
    <property type="nucleotide sequence ID" value="NZ_PIUM01000045.1"/>
</dbReference>
<keyword evidence="6 9" id="KW-0812">Transmembrane</keyword>
<evidence type="ECO:0000256" key="7">
    <source>
        <dbReference type="ARBA" id="ARBA00022989"/>
    </source>
</evidence>
<evidence type="ECO:0000256" key="1">
    <source>
        <dbReference type="ARBA" id="ARBA00004651"/>
    </source>
</evidence>
<dbReference type="GO" id="GO:0009236">
    <property type="term" value="P:cobalamin biosynthetic process"/>
    <property type="evidence" value="ECO:0007669"/>
    <property type="project" value="UniProtKB-UniRule"/>
</dbReference>
<dbReference type="GO" id="GO:0005886">
    <property type="term" value="C:plasma membrane"/>
    <property type="evidence" value="ECO:0007669"/>
    <property type="project" value="UniProtKB-SubCell"/>
</dbReference>
<reference evidence="11" key="1">
    <citation type="submission" date="2017-12" db="EMBL/GenBank/DDBJ databases">
        <title>Draft genome sequence of Telmatospirillum siberiense 26-4b1T, an acidotolerant peatland alphaproteobacterium potentially involved in sulfur cycling.</title>
        <authorList>
            <person name="Hausmann B."/>
            <person name="Pjevac P."/>
            <person name="Schreck K."/>
            <person name="Herbold C.W."/>
            <person name="Daims H."/>
            <person name="Wagner M."/>
            <person name="Pester M."/>
            <person name="Loy A."/>
        </authorList>
    </citation>
    <scope>NUCLEOTIDE SEQUENCE [LARGE SCALE GENOMIC DNA]</scope>
    <source>
        <strain evidence="11">26-4b1</strain>
    </source>
</reference>
<keyword evidence="5 9" id="KW-0169">Cobalamin biosynthesis</keyword>
<dbReference type="PANTHER" id="PTHR34308">
    <property type="entry name" value="COBALAMIN BIOSYNTHESIS PROTEIN CBIB"/>
    <property type="match status" value="1"/>
</dbReference>
<feature type="transmembrane region" description="Helical" evidence="9">
    <location>
        <begin position="173"/>
        <end position="190"/>
    </location>
</feature>
<keyword evidence="11" id="KW-1185">Reference proteome</keyword>
<evidence type="ECO:0000313" key="11">
    <source>
        <dbReference type="Proteomes" id="UP000233293"/>
    </source>
</evidence>
<dbReference type="GO" id="GO:0048472">
    <property type="term" value="F:threonine-phosphate decarboxylase activity"/>
    <property type="evidence" value="ECO:0007669"/>
    <property type="project" value="InterPro"/>
</dbReference>
<dbReference type="Proteomes" id="UP000233293">
    <property type="component" value="Unassembled WGS sequence"/>
</dbReference>
<organism evidence="10 11">
    <name type="scientific">Telmatospirillum siberiense</name>
    <dbReference type="NCBI Taxonomy" id="382514"/>
    <lineage>
        <taxon>Bacteria</taxon>
        <taxon>Pseudomonadati</taxon>
        <taxon>Pseudomonadota</taxon>
        <taxon>Alphaproteobacteria</taxon>
        <taxon>Rhodospirillales</taxon>
        <taxon>Rhodospirillaceae</taxon>
        <taxon>Telmatospirillum</taxon>
    </lineage>
</organism>
<dbReference type="HAMAP" id="MF_00024">
    <property type="entry name" value="CobD_CbiB"/>
    <property type="match status" value="1"/>
</dbReference>
<feature type="transmembrane region" description="Helical" evidence="9">
    <location>
        <begin position="71"/>
        <end position="90"/>
    </location>
</feature>
<keyword evidence="4 9" id="KW-1003">Cell membrane</keyword>
<comment type="similarity">
    <text evidence="3 9">Belongs to the CobD/CbiB family.</text>
</comment>
<dbReference type="OrthoDB" id="9811967at2"/>
<evidence type="ECO:0000256" key="4">
    <source>
        <dbReference type="ARBA" id="ARBA00022475"/>
    </source>
</evidence>
<evidence type="ECO:0000256" key="3">
    <source>
        <dbReference type="ARBA" id="ARBA00006263"/>
    </source>
</evidence>
<keyword evidence="8 9" id="KW-0472">Membrane</keyword>
<comment type="caution">
    <text evidence="10">The sequence shown here is derived from an EMBL/GenBank/DDBJ whole genome shotgun (WGS) entry which is preliminary data.</text>
</comment>
<dbReference type="PANTHER" id="PTHR34308:SF1">
    <property type="entry name" value="COBALAMIN BIOSYNTHESIS PROTEIN CBIB"/>
    <property type="match status" value="1"/>
</dbReference>
<dbReference type="UniPathway" id="UPA00148"/>
<gene>
    <name evidence="9 10" type="primary">cobD</name>
    <name evidence="10" type="ORF">CWS72_25215</name>
</gene>
<dbReference type="AlphaFoldDB" id="A0A2N3PMY2"/>
<feature type="transmembrane region" description="Helical" evidence="9">
    <location>
        <begin position="307"/>
        <end position="328"/>
    </location>
</feature>
<dbReference type="NCBIfam" id="TIGR00380">
    <property type="entry name" value="cobal_cbiB"/>
    <property type="match status" value="1"/>
</dbReference>
<comment type="subcellular location">
    <subcellularLocation>
        <location evidence="1 9">Cell membrane</location>
        <topology evidence="1 9">Multi-pass membrane protein</topology>
    </subcellularLocation>
</comment>
<protein>
    <recommendedName>
        <fullName evidence="9">Cobalamin biosynthesis protein CobD</fullName>
    </recommendedName>
</protein>